<dbReference type="Proteomes" id="UP000504636">
    <property type="component" value="Unplaced"/>
</dbReference>
<evidence type="ECO:0000256" key="1">
    <source>
        <dbReference type="SAM" id="SignalP"/>
    </source>
</evidence>
<dbReference type="OrthoDB" id="10329774at2759"/>
<reference evidence="2 4" key="1">
    <citation type="journal article" date="2020" name="Stud. Mycol.">
        <title>101 Dothideomycetes genomes: a test case for predicting lifestyles and emergence of pathogens.</title>
        <authorList>
            <person name="Haridas S."/>
            <person name="Albert R."/>
            <person name="Binder M."/>
            <person name="Bloem J."/>
            <person name="Labutti K."/>
            <person name="Salamov A."/>
            <person name="Andreopoulos B."/>
            <person name="Baker S."/>
            <person name="Barry K."/>
            <person name="Bills G."/>
            <person name="Bluhm B."/>
            <person name="Cannon C."/>
            <person name="Castanera R."/>
            <person name="Culley D."/>
            <person name="Daum C."/>
            <person name="Ezra D."/>
            <person name="Gonzalez J."/>
            <person name="Henrissat B."/>
            <person name="Kuo A."/>
            <person name="Liang C."/>
            <person name="Lipzen A."/>
            <person name="Lutzoni F."/>
            <person name="Magnuson J."/>
            <person name="Mondo S."/>
            <person name="Nolan M."/>
            <person name="Ohm R."/>
            <person name="Pangilinan J."/>
            <person name="Park H.-J."/>
            <person name="Ramirez L."/>
            <person name="Alfaro M."/>
            <person name="Sun H."/>
            <person name="Tritt A."/>
            <person name="Yoshinaga Y."/>
            <person name="Zwiers L.-H."/>
            <person name="Turgeon B."/>
            <person name="Goodwin S."/>
            <person name="Spatafora J."/>
            <person name="Crous P."/>
            <person name="Grigoriev I."/>
        </authorList>
    </citation>
    <scope>NUCLEOTIDE SEQUENCE</scope>
    <source>
        <strain evidence="2 4">CBS 304.34</strain>
    </source>
</reference>
<sequence length="161" mass="16907">MVKLVSPIFTIALFMSTLTQGRVMPKTGSLQKRDPLPDGTLSLKARADEPFEVAIFQAPLCAGADAQLANQFDATPGECVDSTFTDSLTGDGFAGPFESYILSGGLAGQNCPVQTWSQPDCKGTLVTNSALEKTCVEAAKLTPVTLYAQSFKVCCQGTAGC</sequence>
<feature type="chain" id="PRO_5044629718" evidence="1">
    <location>
        <begin position="22"/>
        <end position="161"/>
    </location>
</feature>
<reference evidence="4" key="3">
    <citation type="submission" date="2025-04" db="UniProtKB">
        <authorList>
            <consortium name="RefSeq"/>
        </authorList>
    </citation>
    <scope>IDENTIFICATION</scope>
    <source>
        <strain evidence="4">CBS 304.34</strain>
    </source>
</reference>
<reference evidence="4" key="2">
    <citation type="submission" date="2020-04" db="EMBL/GenBank/DDBJ databases">
        <authorList>
            <consortium name="NCBI Genome Project"/>
        </authorList>
    </citation>
    <scope>NUCLEOTIDE SEQUENCE</scope>
    <source>
        <strain evidence="4">CBS 304.34</strain>
    </source>
</reference>
<evidence type="ECO:0000313" key="2">
    <source>
        <dbReference type="EMBL" id="KAF2817114.1"/>
    </source>
</evidence>
<evidence type="ECO:0000313" key="3">
    <source>
        <dbReference type="Proteomes" id="UP000504636"/>
    </source>
</evidence>
<feature type="signal peptide" evidence="1">
    <location>
        <begin position="1"/>
        <end position="21"/>
    </location>
</feature>
<name>A0A6A6ZA02_9PEZI</name>
<gene>
    <name evidence="2 4" type="ORF">BDZ99DRAFT_456900</name>
</gene>
<keyword evidence="3" id="KW-1185">Reference proteome</keyword>
<proteinExistence type="predicted"/>
<accession>A0A6A6ZA02</accession>
<dbReference type="EMBL" id="MU003692">
    <property type="protein sequence ID" value="KAF2817114.1"/>
    <property type="molecule type" value="Genomic_DNA"/>
</dbReference>
<organism evidence="2">
    <name type="scientific">Mytilinidion resinicola</name>
    <dbReference type="NCBI Taxonomy" id="574789"/>
    <lineage>
        <taxon>Eukaryota</taxon>
        <taxon>Fungi</taxon>
        <taxon>Dikarya</taxon>
        <taxon>Ascomycota</taxon>
        <taxon>Pezizomycotina</taxon>
        <taxon>Dothideomycetes</taxon>
        <taxon>Pleosporomycetidae</taxon>
        <taxon>Mytilinidiales</taxon>
        <taxon>Mytilinidiaceae</taxon>
        <taxon>Mytilinidion</taxon>
    </lineage>
</organism>
<protein>
    <submittedName>
        <fullName evidence="2 4">Uncharacterized protein</fullName>
    </submittedName>
</protein>
<dbReference type="RefSeq" id="XP_033584078.1">
    <property type="nucleotide sequence ID" value="XM_033718560.1"/>
</dbReference>
<dbReference type="AlphaFoldDB" id="A0A6A6ZA02"/>
<dbReference type="GeneID" id="54459453"/>
<evidence type="ECO:0000313" key="4">
    <source>
        <dbReference type="RefSeq" id="XP_033584078.1"/>
    </source>
</evidence>
<keyword evidence="1" id="KW-0732">Signal</keyword>